<sequence>MNCWTYSLGDQPFSDNPPSANVPLTGTLLRSILPNLLLLYDNAQVGVTDALCARLGLGLIANCAGGLLVALQDNARPHNHEGEPDQV</sequence>
<comment type="caution">
    <text evidence="1">The sequence shown here is derived from an EMBL/GenBank/DDBJ whole genome shotgun (WGS) entry which is preliminary data.</text>
</comment>
<keyword evidence="2" id="KW-1185">Reference proteome</keyword>
<dbReference type="Proteomes" id="UP000594638">
    <property type="component" value="Unassembled WGS sequence"/>
</dbReference>
<dbReference type="EMBL" id="CACTIH010002842">
    <property type="protein sequence ID" value="CAA2977103.1"/>
    <property type="molecule type" value="Genomic_DNA"/>
</dbReference>
<reference evidence="1 2" key="1">
    <citation type="submission" date="2019-12" db="EMBL/GenBank/DDBJ databases">
        <authorList>
            <person name="Alioto T."/>
            <person name="Alioto T."/>
            <person name="Gomez Garrido J."/>
        </authorList>
    </citation>
    <scope>NUCLEOTIDE SEQUENCE [LARGE SCALE GENOMIC DNA]</scope>
</reference>
<dbReference type="AlphaFoldDB" id="A0A8S0RDQ8"/>
<protein>
    <submittedName>
        <fullName evidence="1">Uncharacterized protein</fullName>
    </submittedName>
</protein>
<dbReference type="Gramene" id="OE9A003966T1">
    <property type="protein sequence ID" value="OE9A003966C1"/>
    <property type="gene ID" value="OE9A003966"/>
</dbReference>
<accession>A0A8S0RDQ8</accession>
<gene>
    <name evidence="1" type="ORF">OLEA9_A003966</name>
</gene>
<organism evidence="1 2">
    <name type="scientific">Olea europaea subsp. europaea</name>
    <dbReference type="NCBI Taxonomy" id="158383"/>
    <lineage>
        <taxon>Eukaryota</taxon>
        <taxon>Viridiplantae</taxon>
        <taxon>Streptophyta</taxon>
        <taxon>Embryophyta</taxon>
        <taxon>Tracheophyta</taxon>
        <taxon>Spermatophyta</taxon>
        <taxon>Magnoliopsida</taxon>
        <taxon>eudicotyledons</taxon>
        <taxon>Gunneridae</taxon>
        <taxon>Pentapetalae</taxon>
        <taxon>asterids</taxon>
        <taxon>lamiids</taxon>
        <taxon>Lamiales</taxon>
        <taxon>Oleaceae</taxon>
        <taxon>Oleeae</taxon>
        <taxon>Olea</taxon>
    </lineage>
</organism>
<name>A0A8S0RDQ8_OLEEU</name>
<proteinExistence type="predicted"/>
<evidence type="ECO:0000313" key="2">
    <source>
        <dbReference type="Proteomes" id="UP000594638"/>
    </source>
</evidence>
<evidence type="ECO:0000313" key="1">
    <source>
        <dbReference type="EMBL" id="CAA2977103.1"/>
    </source>
</evidence>